<evidence type="ECO:0000256" key="17">
    <source>
        <dbReference type="SAM" id="Phobius"/>
    </source>
</evidence>
<dbReference type="InterPro" id="IPR009003">
    <property type="entry name" value="Peptidase_S1_PA"/>
</dbReference>
<evidence type="ECO:0000259" key="22">
    <source>
        <dbReference type="PROSITE" id="PS50825"/>
    </source>
</evidence>
<keyword evidence="8 15" id="KW-0720">Serine protease</keyword>
<dbReference type="GO" id="GO:0005576">
    <property type="term" value="C:extracellular region"/>
    <property type="evidence" value="ECO:0007669"/>
    <property type="project" value="UniProtKB-SubCell"/>
</dbReference>
<dbReference type="EMBL" id="JAIZAY010000022">
    <property type="protein sequence ID" value="KAJ8021024.1"/>
    <property type="molecule type" value="Genomic_DNA"/>
</dbReference>
<evidence type="ECO:0000313" key="23">
    <source>
        <dbReference type="EMBL" id="KAJ8021024.1"/>
    </source>
</evidence>
<keyword evidence="9" id="KW-0735">Signal-anchor</keyword>
<dbReference type="Gene3D" id="2.40.10.10">
    <property type="entry name" value="Trypsin-like serine proteases"/>
    <property type="match status" value="1"/>
</dbReference>
<feature type="disulfide bond" evidence="14">
    <location>
        <begin position="1759"/>
        <end position="1774"/>
    </location>
</feature>
<evidence type="ECO:0000256" key="14">
    <source>
        <dbReference type="PROSITE-ProRule" id="PRU00124"/>
    </source>
</evidence>
<feature type="disulfide bond" evidence="13">
    <location>
        <begin position="830"/>
        <end position="847"/>
    </location>
</feature>
<feature type="disulfide bond" evidence="14">
    <location>
        <begin position="1513"/>
        <end position="1531"/>
    </location>
</feature>
<evidence type="ECO:0000259" key="19">
    <source>
        <dbReference type="PROSITE" id="PS50024"/>
    </source>
</evidence>
<dbReference type="PROSITE" id="PS01180">
    <property type="entry name" value="CUB"/>
    <property type="match status" value="2"/>
</dbReference>
<dbReference type="Proteomes" id="UP001152320">
    <property type="component" value="Chromosome 22"/>
</dbReference>
<evidence type="ECO:0000256" key="11">
    <source>
        <dbReference type="ARBA" id="ARBA00023136"/>
    </source>
</evidence>
<dbReference type="InterPro" id="IPR018114">
    <property type="entry name" value="TRYPSIN_HIS"/>
</dbReference>
<feature type="region of interest" description="Disordered" evidence="16">
    <location>
        <begin position="40"/>
        <end position="59"/>
    </location>
</feature>
<dbReference type="SUPFAM" id="SSF57196">
    <property type="entry name" value="EGF/Laminin"/>
    <property type="match status" value="1"/>
</dbReference>
<evidence type="ECO:0000256" key="5">
    <source>
        <dbReference type="ARBA" id="ARBA00022692"/>
    </source>
</evidence>
<name>A0A9Q0YFL4_HOLLE</name>
<dbReference type="PROSITE" id="PS00022">
    <property type="entry name" value="EGF_1"/>
    <property type="match status" value="1"/>
</dbReference>
<dbReference type="SUPFAM" id="SSF50494">
    <property type="entry name" value="Trypsin-like serine proteases"/>
    <property type="match status" value="1"/>
</dbReference>
<evidence type="ECO:0000256" key="1">
    <source>
        <dbReference type="ARBA" id="ARBA00004606"/>
    </source>
</evidence>
<feature type="disulfide bond" evidence="14">
    <location>
        <begin position="1799"/>
        <end position="1814"/>
    </location>
</feature>
<feature type="disulfide bond" evidence="14">
    <location>
        <begin position="1667"/>
        <end position="1685"/>
    </location>
</feature>
<feature type="domain" description="HYR" evidence="22">
    <location>
        <begin position="260"/>
        <end position="342"/>
    </location>
</feature>
<dbReference type="Gene3D" id="2.10.25.10">
    <property type="entry name" value="Laminin"/>
    <property type="match status" value="1"/>
</dbReference>
<dbReference type="InterPro" id="IPR033116">
    <property type="entry name" value="TRYPSIN_SER"/>
</dbReference>
<dbReference type="SUPFAM" id="SSF82671">
    <property type="entry name" value="SEA domain"/>
    <property type="match status" value="1"/>
</dbReference>
<evidence type="ECO:0000256" key="15">
    <source>
        <dbReference type="RuleBase" id="RU363034"/>
    </source>
</evidence>
<keyword evidence="7 15" id="KW-0378">Hydrolase</keyword>
<feature type="disulfide bond" evidence="14">
    <location>
        <begin position="1719"/>
        <end position="1734"/>
    </location>
</feature>
<keyword evidence="11 17" id="KW-0472">Membrane</keyword>
<protein>
    <submittedName>
        <fullName evidence="23">Hyalin</fullName>
    </submittedName>
</protein>
<dbReference type="PROSITE" id="PS00135">
    <property type="entry name" value="TRYPSIN_SER"/>
    <property type="match status" value="1"/>
</dbReference>
<dbReference type="InterPro" id="IPR002172">
    <property type="entry name" value="LDrepeatLR_classA_rpt"/>
</dbReference>
<dbReference type="SUPFAM" id="SSF49854">
    <property type="entry name" value="Spermadhesin, CUB domain"/>
    <property type="match status" value="3"/>
</dbReference>
<dbReference type="InterPro" id="IPR023415">
    <property type="entry name" value="LDLR_class-A_CS"/>
</dbReference>
<feature type="disulfide bond" evidence="14">
    <location>
        <begin position="1707"/>
        <end position="1725"/>
    </location>
</feature>
<evidence type="ECO:0000256" key="16">
    <source>
        <dbReference type="SAM" id="MobiDB-lite"/>
    </source>
</evidence>
<keyword evidence="24" id="KW-1185">Reference proteome</keyword>
<dbReference type="InterPro" id="IPR036055">
    <property type="entry name" value="LDL_receptor-like_sf"/>
</dbReference>
<reference evidence="23" key="1">
    <citation type="submission" date="2021-10" db="EMBL/GenBank/DDBJ databases">
        <title>Tropical sea cucumber genome reveals ecological adaptation and Cuvierian tubules defense mechanism.</title>
        <authorList>
            <person name="Chen T."/>
        </authorList>
    </citation>
    <scope>NUCLEOTIDE SEQUENCE</scope>
    <source>
        <strain evidence="23">Nanhai2018</strain>
        <tissue evidence="23">Muscle</tissue>
    </source>
</reference>
<keyword evidence="3" id="KW-0964">Secreted</keyword>
<dbReference type="OrthoDB" id="10051896at2759"/>
<evidence type="ECO:0000256" key="12">
    <source>
        <dbReference type="ARBA" id="ARBA00023157"/>
    </source>
</evidence>
<feature type="domain" description="HYR" evidence="22">
    <location>
        <begin position="422"/>
        <end position="501"/>
    </location>
</feature>
<evidence type="ECO:0000256" key="4">
    <source>
        <dbReference type="ARBA" id="ARBA00022670"/>
    </source>
</evidence>
<comment type="subcellular location">
    <subcellularLocation>
        <location evidence="1">Membrane</location>
        <topology evidence="1">Single-pass type II membrane protein</topology>
    </subcellularLocation>
    <subcellularLocation>
        <location evidence="2">Secreted</location>
    </subcellularLocation>
</comment>
<dbReference type="GO" id="GO:0006508">
    <property type="term" value="P:proteolysis"/>
    <property type="evidence" value="ECO:0007669"/>
    <property type="project" value="UniProtKB-KW"/>
</dbReference>
<dbReference type="Pfam" id="PF02494">
    <property type="entry name" value="HYR"/>
    <property type="match status" value="7"/>
</dbReference>
<dbReference type="PROSITE" id="PS50068">
    <property type="entry name" value="LDLRA_2"/>
    <property type="match status" value="6"/>
</dbReference>
<evidence type="ECO:0000256" key="3">
    <source>
        <dbReference type="ARBA" id="ARBA00022525"/>
    </source>
</evidence>
<keyword evidence="5 17" id="KW-0812">Transmembrane</keyword>
<dbReference type="PANTHER" id="PTHR24273">
    <property type="entry name" value="FI04643P-RELATED"/>
    <property type="match status" value="1"/>
</dbReference>
<feature type="region of interest" description="Disordered" evidence="16">
    <location>
        <begin position="596"/>
        <end position="615"/>
    </location>
</feature>
<feature type="domain" description="HYR" evidence="22">
    <location>
        <begin position="502"/>
        <end position="583"/>
    </location>
</feature>
<evidence type="ECO:0000256" key="13">
    <source>
        <dbReference type="PROSITE-ProRule" id="PRU00076"/>
    </source>
</evidence>
<feature type="domain" description="HYR" evidence="22">
    <location>
        <begin position="744"/>
        <end position="823"/>
    </location>
</feature>
<feature type="compositionally biased region" description="Polar residues" evidence="16">
    <location>
        <begin position="681"/>
        <end position="705"/>
    </location>
</feature>
<dbReference type="PROSITE" id="PS50024">
    <property type="entry name" value="SEA"/>
    <property type="match status" value="1"/>
</dbReference>
<feature type="region of interest" description="Disordered" evidence="16">
    <location>
        <begin position="440"/>
        <end position="469"/>
    </location>
</feature>
<feature type="domain" description="SEA" evidence="19">
    <location>
        <begin position="114"/>
        <end position="237"/>
    </location>
</feature>
<feature type="disulfide bond" evidence="13">
    <location>
        <begin position="849"/>
        <end position="858"/>
    </location>
</feature>
<evidence type="ECO:0000259" key="20">
    <source>
        <dbReference type="PROSITE" id="PS50026"/>
    </source>
</evidence>
<comment type="caution">
    <text evidence="13">Lacks conserved residue(s) required for the propagation of feature annotation.</text>
</comment>
<evidence type="ECO:0000256" key="6">
    <source>
        <dbReference type="ARBA" id="ARBA00022737"/>
    </source>
</evidence>
<dbReference type="InterPro" id="IPR000082">
    <property type="entry name" value="SEA_dom"/>
</dbReference>
<dbReference type="GO" id="GO:0004252">
    <property type="term" value="F:serine-type endopeptidase activity"/>
    <property type="evidence" value="ECO:0007669"/>
    <property type="project" value="InterPro"/>
</dbReference>
<feature type="domain" description="CUB" evidence="18">
    <location>
        <begin position="1389"/>
        <end position="1497"/>
    </location>
</feature>
<dbReference type="InterPro" id="IPR003410">
    <property type="entry name" value="HYR_dom"/>
</dbReference>
<dbReference type="PROSITE" id="PS50026">
    <property type="entry name" value="EGF_3"/>
    <property type="match status" value="1"/>
</dbReference>
<dbReference type="SMART" id="SM00020">
    <property type="entry name" value="Tryp_SPc"/>
    <property type="match status" value="1"/>
</dbReference>
<dbReference type="InterPro" id="IPR000859">
    <property type="entry name" value="CUB_dom"/>
</dbReference>
<dbReference type="InterPro" id="IPR035914">
    <property type="entry name" value="Sperma_CUB_dom_sf"/>
</dbReference>
<accession>A0A9Q0YFL4</accession>
<evidence type="ECO:0000256" key="8">
    <source>
        <dbReference type="ARBA" id="ARBA00022825"/>
    </source>
</evidence>
<dbReference type="GO" id="GO:0016020">
    <property type="term" value="C:membrane"/>
    <property type="evidence" value="ECO:0007669"/>
    <property type="project" value="UniProtKB-SubCell"/>
</dbReference>
<feature type="domain" description="CUB" evidence="18">
    <location>
        <begin position="1539"/>
        <end position="1652"/>
    </location>
</feature>
<feature type="domain" description="HYR" evidence="22">
    <location>
        <begin position="662"/>
        <end position="743"/>
    </location>
</feature>
<sequence length="1841" mass="202152">MSFWRKSKRYEVTGAQHNPAYIHDDDTDTVYKYNDRYNQKEFPDSHHKSFSAISHEKDDKKPSKKAQLLLARPRFRIAAFLAVVLVIGGTVVIGITIAIVKDDVRTYPDVLVVGGSSTKGEITLSNTTWNPTFENSSSKQYKLLESQFIAEMDKAYQRSDLADVYNYTTVEQFRQGSVIVVFVVHLNGATPSAKQIQVQDDTEQLQAEVEMATASDILSVLNSETGDSPLGELPVGEASVTEVVSLTIEVQDGNSENQPPEIEPPSVICPADITQNTDDESSTAIVSWEEPLAEDNSGVIDRVESQPESGSEFMIGETEVTVLAYDAAGNIGVCTFTVTVVDVELPSVICPSNITENVTKSNATRLVTWLPPEATDNSGEELYVYTTPVSGHAFPIGVTPVEVTVRDLSRNSVTCTFFVNILDNERPVVTCPADIAVDTDPGQSTGSVAWSSPNATDNSGQSVSLSSDLQPGNYEIGQHVVTYTGEDESGNTVQCSFDVKVTDNERPVVTCPADIAVDTDLDQSTGSVTWSSPNATDNSGQGVLLSSDLQPGNYNIGQHVVTYTAEDESGNTAQCSFNVAVTDNERPVVTCPADIAVDTDPGQSTGSVTWSSPNAADNSGQGVLLSSDLQPGNYNIGQHVVTYTAEDESGNAAQCSFNVAVTDNERPVVTCPADIAVDTDPGQSTGSVTWSSPNATDNSGQGVSLSSDLQPGSYDIGQHVVTYTVKDESGNTAQCSFNVAVTDNEPPVISCPSDIYIKTQMGELSGYIAWTIPPPTDNSEDLVTYETDYQPGEFPIGSYSVNATATDAYGNTAWCTFMFIIEPLCHPEFCLNEGNCSFSPLDSAYVCECPEGILGKNCEFEVPDPDVCGTNPLFPSTRIVGGEIAYPGSWPWQVLLDYRSYLCGATLITNQWILTAAHCVGDPGARANLNAIILGEVHLTNESVTRVNRSVEWIIVHPGYHSIVLDNDIALIQLTEPVEFDDFVSPACLPSDSNIIEEEKYSKCYATGWGKTDEYGYISMTLLQGQVPLINRTICDQKLKELGPHGITDNMICAGIDERSTCNGDSGGPLVCQEADGRWTLVGITSWGYQCGDPESPSVFVRVSKYLEYIESVIQGDPILSCEPVDSGCQMNVPYTETFTTSQNQIEYYVDYLYRYYFQDLDHSVCDIDEFNATICGFFFKGCDQAIVPCRQYCESIHLPCLQYDYFCTVLPYGPPGEQWCIEGRDYCGDQDIKLSEDSRVTLKNPFLGNNNLVNRDCIWLITGPVGYNIVVRVQFLSIGIYTHTLSVGHGRDPERRSSTIVKFYDQTQLVLVEDHEGWIRLETNNEMSYSGFSALLMVADREHGTFPCMEYSLVCSNLCLPMDWLCDGIRDCQAGEDEANCTITDYPVDVFLTEDEPNYFFSSPGYPQYPPNINATWQFTCPEGFVIRITFLMVETEPCCDVIVVSDDSGQTLLRWSGYMQNEKLSVTSRGNMLLVSYQRYDFAEFSGFVGDVELLNYTSDDVFDCDERFDCGQGVCIPFSGVCNDVINCLQGVDEKCSEPIFVNSSYIFHSPNFPSKYPNNIEYTWYFYTYPGLQLFVSFSNIATEPDYDYIYVSEGSNISAVSDFLLTWSGIGSSDELNILSSGNIIQVTFESDWRIPYKGFLATVEVTNMTRKELNCGTEFDCENGVCLPQGKVCDGRRECGNNADETNENCTDTCGPSDISCFDGDCIHWSQVCDGRWDCLGGEDEFFCNGTYTCSPSDFTCYDGYCIPGYWRCDGYPECDGGEDEFGCNGTGTCGPSDISCYDGDCIHWSQFCDGRWDCLGGEDEFFCNGTNTCSPSDFICNDGDCIPGNWTCDG</sequence>
<dbReference type="Gene3D" id="4.10.400.10">
    <property type="entry name" value="Low-density Lipoprotein Receptor"/>
    <property type="match status" value="5"/>
</dbReference>
<keyword evidence="13" id="KW-0245">EGF-like domain</keyword>
<dbReference type="PROSITE" id="PS50825">
    <property type="entry name" value="HYR"/>
    <property type="match status" value="7"/>
</dbReference>
<dbReference type="CDD" id="cd00112">
    <property type="entry name" value="LDLa"/>
    <property type="match status" value="6"/>
</dbReference>
<dbReference type="Gene3D" id="2.60.120.290">
    <property type="entry name" value="Spermadhesin, CUB domain"/>
    <property type="match status" value="3"/>
</dbReference>
<dbReference type="Pfam" id="PF00431">
    <property type="entry name" value="CUB"/>
    <property type="match status" value="2"/>
</dbReference>
<dbReference type="InterPro" id="IPR043504">
    <property type="entry name" value="Peptidase_S1_PA_chymotrypsin"/>
</dbReference>
<dbReference type="FunFam" id="2.40.10.10:FF:000003">
    <property type="entry name" value="Transmembrane serine protease 3"/>
    <property type="match status" value="1"/>
</dbReference>
<feature type="disulfide bond" evidence="14">
    <location>
        <begin position="1740"/>
        <end position="1752"/>
    </location>
</feature>
<evidence type="ECO:0000259" key="18">
    <source>
        <dbReference type="PROSITE" id="PS01180"/>
    </source>
</evidence>
<organism evidence="23 24">
    <name type="scientific">Holothuria leucospilota</name>
    <name type="common">Black long sea cucumber</name>
    <name type="synonym">Mertensiothuria leucospilota</name>
    <dbReference type="NCBI Taxonomy" id="206669"/>
    <lineage>
        <taxon>Eukaryota</taxon>
        <taxon>Metazoa</taxon>
        <taxon>Echinodermata</taxon>
        <taxon>Eleutherozoa</taxon>
        <taxon>Echinozoa</taxon>
        <taxon>Holothuroidea</taxon>
        <taxon>Aspidochirotacea</taxon>
        <taxon>Aspidochirotida</taxon>
        <taxon>Holothuriidae</taxon>
        <taxon>Holothuria</taxon>
    </lineage>
</organism>
<feature type="disulfide bond" evidence="14">
    <location>
        <begin position="1367"/>
        <end position="1382"/>
    </location>
</feature>
<feature type="domain" description="HYR" evidence="22">
    <location>
        <begin position="584"/>
        <end position="661"/>
    </location>
</feature>
<evidence type="ECO:0000256" key="9">
    <source>
        <dbReference type="ARBA" id="ARBA00022968"/>
    </source>
</evidence>
<dbReference type="Pfam" id="PF00057">
    <property type="entry name" value="Ldl_recept_a"/>
    <property type="match status" value="6"/>
</dbReference>
<dbReference type="InterPro" id="IPR036364">
    <property type="entry name" value="SEA_dom_sf"/>
</dbReference>
<dbReference type="PROSITE" id="PS01209">
    <property type="entry name" value="LDLRA_1"/>
    <property type="match status" value="2"/>
</dbReference>
<feature type="disulfide bond" evidence="14">
    <location>
        <begin position="1700"/>
        <end position="1712"/>
    </location>
</feature>
<dbReference type="Pfam" id="PF01390">
    <property type="entry name" value="SEA"/>
    <property type="match status" value="1"/>
</dbReference>
<dbReference type="PANTHER" id="PTHR24273:SF32">
    <property type="entry name" value="HYALIN"/>
    <property type="match status" value="1"/>
</dbReference>
<dbReference type="SMART" id="SM00200">
    <property type="entry name" value="SEA"/>
    <property type="match status" value="1"/>
</dbReference>
<dbReference type="PROSITE" id="PS00134">
    <property type="entry name" value="TRYPSIN_HIS"/>
    <property type="match status" value="1"/>
</dbReference>
<keyword evidence="10 17" id="KW-1133">Transmembrane helix</keyword>
<evidence type="ECO:0000256" key="7">
    <source>
        <dbReference type="ARBA" id="ARBA00022801"/>
    </source>
</evidence>
<dbReference type="PROSITE" id="PS50240">
    <property type="entry name" value="TRYPSIN_DOM"/>
    <property type="match status" value="1"/>
</dbReference>
<evidence type="ECO:0000259" key="21">
    <source>
        <dbReference type="PROSITE" id="PS50240"/>
    </source>
</evidence>
<feature type="disulfide bond" evidence="14">
    <location>
        <begin position="1747"/>
        <end position="1765"/>
    </location>
</feature>
<evidence type="ECO:0000256" key="2">
    <source>
        <dbReference type="ARBA" id="ARBA00004613"/>
    </source>
</evidence>
<dbReference type="InterPro" id="IPR001254">
    <property type="entry name" value="Trypsin_dom"/>
</dbReference>
<comment type="caution">
    <text evidence="23">The sequence shown here is derived from an EMBL/GenBank/DDBJ whole genome shotgun (WGS) entry which is preliminary data.</text>
</comment>
<feature type="domain" description="HYR" evidence="22">
    <location>
        <begin position="343"/>
        <end position="421"/>
    </location>
</feature>
<dbReference type="CDD" id="cd00190">
    <property type="entry name" value="Tryp_SPc"/>
    <property type="match status" value="1"/>
</dbReference>
<dbReference type="Pfam" id="PF00089">
    <property type="entry name" value="Trypsin"/>
    <property type="match status" value="1"/>
</dbReference>
<feature type="compositionally biased region" description="Polar residues" evidence="16">
    <location>
        <begin position="601"/>
        <end position="615"/>
    </location>
</feature>
<dbReference type="SMART" id="SM00192">
    <property type="entry name" value="LDLa"/>
    <property type="match status" value="6"/>
</dbReference>
<dbReference type="CDD" id="cd00041">
    <property type="entry name" value="CUB"/>
    <property type="match status" value="2"/>
</dbReference>
<evidence type="ECO:0000313" key="24">
    <source>
        <dbReference type="Proteomes" id="UP001152320"/>
    </source>
</evidence>
<evidence type="ECO:0000256" key="10">
    <source>
        <dbReference type="ARBA" id="ARBA00022989"/>
    </source>
</evidence>
<keyword evidence="6" id="KW-0677">Repeat</keyword>
<dbReference type="SMART" id="SM00042">
    <property type="entry name" value="CUB"/>
    <property type="match status" value="2"/>
</dbReference>
<gene>
    <name evidence="23" type="ORF">HOLleu_40778</name>
</gene>
<feature type="disulfide bond" evidence="14">
    <location>
        <begin position="1780"/>
        <end position="1792"/>
    </location>
</feature>
<proteinExistence type="predicted"/>
<keyword evidence="4 15" id="KW-0645">Protease</keyword>
<feature type="disulfide bond" evidence="14">
    <location>
        <begin position="1787"/>
        <end position="1805"/>
    </location>
</feature>
<dbReference type="SUPFAM" id="SSF57424">
    <property type="entry name" value="LDL receptor-like module"/>
    <property type="match status" value="5"/>
</dbReference>
<feature type="compositionally biased region" description="Polar residues" evidence="16">
    <location>
        <begin position="441"/>
        <end position="469"/>
    </location>
</feature>
<feature type="transmembrane region" description="Helical" evidence="17">
    <location>
        <begin position="77"/>
        <end position="100"/>
    </location>
</feature>
<feature type="domain" description="EGF-like" evidence="20">
    <location>
        <begin position="821"/>
        <end position="859"/>
    </location>
</feature>
<keyword evidence="12 13" id="KW-1015">Disulfide bond</keyword>
<feature type="domain" description="Peptidase S1" evidence="21">
    <location>
        <begin position="879"/>
        <end position="1115"/>
    </location>
</feature>
<dbReference type="InterPro" id="IPR000742">
    <property type="entry name" value="EGF"/>
</dbReference>
<dbReference type="PRINTS" id="PR00261">
    <property type="entry name" value="LDLRECEPTOR"/>
</dbReference>
<feature type="region of interest" description="Disordered" evidence="16">
    <location>
        <begin position="676"/>
        <end position="705"/>
    </location>
</feature>
<dbReference type="Gene3D" id="3.30.70.960">
    <property type="entry name" value="SEA domain"/>
    <property type="match status" value="1"/>
</dbReference>